<evidence type="ECO:0000256" key="5">
    <source>
        <dbReference type="ARBA" id="ARBA00023163"/>
    </source>
</evidence>
<dbReference type="Proteomes" id="UP000176339">
    <property type="component" value="Unassembled WGS sequence"/>
</dbReference>
<evidence type="ECO:0000259" key="8">
    <source>
        <dbReference type="Pfam" id="PF01029"/>
    </source>
</evidence>
<reference evidence="9 10" key="1">
    <citation type="journal article" date="2016" name="Nat. Commun.">
        <title>Thousands of microbial genomes shed light on interconnected biogeochemical processes in an aquifer system.</title>
        <authorList>
            <person name="Anantharaman K."/>
            <person name="Brown C.T."/>
            <person name="Hug L.A."/>
            <person name="Sharon I."/>
            <person name="Castelle C.J."/>
            <person name="Probst A.J."/>
            <person name="Thomas B.C."/>
            <person name="Singh A."/>
            <person name="Wilkins M.J."/>
            <person name="Karaoz U."/>
            <person name="Brodie E.L."/>
            <person name="Williams K.H."/>
            <person name="Hubbard S.S."/>
            <person name="Banfield J.F."/>
        </authorList>
    </citation>
    <scope>NUCLEOTIDE SEQUENCE [LARGE SCALE GENOMIC DNA]</scope>
</reference>
<dbReference type="PANTHER" id="PTHR11078">
    <property type="entry name" value="N UTILIZATION SUBSTANCE PROTEIN B-RELATED"/>
    <property type="match status" value="1"/>
</dbReference>
<dbReference type="HAMAP" id="MF_00073">
    <property type="entry name" value="NusB"/>
    <property type="match status" value="1"/>
</dbReference>
<evidence type="ECO:0000313" key="10">
    <source>
        <dbReference type="Proteomes" id="UP000176339"/>
    </source>
</evidence>
<dbReference type="SUPFAM" id="SSF48013">
    <property type="entry name" value="NusB-like"/>
    <property type="match status" value="1"/>
</dbReference>
<feature type="compositionally biased region" description="Basic and acidic residues" evidence="7">
    <location>
        <begin position="168"/>
        <end position="179"/>
    </location>
</feature>
<evidence type="ECO:0000256" key="2">
    <source>
        <dbReference type="ARBA" id="ARBA00022814"/>
    </source>
</evidence>
<protein>
    <recommendedName>
        <fullName evidence="6">Transcription antitermination protein NusB</fullName>
    </recommendedName>
    <alternativeName>
        <fullName evidence="6">Antitermination factor NusB</fullName>
    </alternativeName>
</protein>
<organism evidence="9 10">
    <name type="scientific">Candidatus Doudnabacteria bacterium RIFCSPHIGHO2_01_FULL_49_9</name>
    <dbReference type="NCBI Taxonomy" id="1817827"/>
    <lineage>
        <taxon>Bacteria</taxon>
        <taxon>Candidatus Doudnaibacteriota</taxon>
    </lineage>
</organism>
<feature type="region of interest" description="Disordered" evidence="7">
    <location>
        <begin position="153"/>
        <end position="179"/>
    </location>
</feature>
<keyword evidence="5 6" id="KW-0804">Transcription</keyword>
<dbReference type="AlphaFoldDB" id="A0A1F5P3U6"/>
<sequence>MANRHLSRTVAMQALYEWDFNGQRGDLTAITARCAADFAPGLDDPKSPARQKSGQSTGMEFINELVDGVKANLAEIDKIIEKTAPEWPLDQITIIDRNILRLGIFELRYAKAVPPKVAINEAVELGKTFGGGSSGKFVNGVLGTLYREMFPSDSADPRSAEGFSEARATTDKQGEEKTA</sequence>
<keyword evidence="4 6" id="KW-0805">Transcription regulation</keyword>
<comment type="similarity">
    <text evidence="1 6">Belongs to the NusB family.</text>
</comment>
<proteinExistence type="inferred from homology"/>
<dbReference type="InterPro" id="IPR011605">
    <property type="entry name" value="NusB_fam"/>
</dbReference>
<dbReference type="Pfam" id="PF01029">
    <property type="entry name" value="NusB"/>
    <property type="match status" value="1"/>
</dbReference>
<dbReference type="GO" id="GO:0003723">
    <property type="term" value="F:RNA binding"/>
    <property type="evidence" value="ECO:0007669"/>
    <property type="project" value="UniProtKB-UniRule"/>
</dbReference>
<evidence type="ECO:0000256" key="1">
    <source>
        <dbReference type="ARBA" id="ARBA00005952"/>
    </source>
</evidence>
<evidence type="ECO:0000256" key="3">
    <source>
        <dbReference type="ARBA" id="ARBA00022884"/>
    </source>
</evidence>
<name>A0A1F5P3U6_9BACT</name>
<evidence type="ECO:0000256" key="7">
    <source>
        <dbReference type="SAM" id="MobiDB-lite"/>
    </source>
</evidence>
<evidence type="ECO:0000256" key="6">
    <source>
        <dbReference type="HAMAP-Rule" id="MF_00073"/>
    </source>
</evidence>
<dbReference type="GO" id="GO:0006353">
    <property type="term" value="P:DNA-templated transcription termination"/>
    <property type="evidence" value="ECO:0007669"/>
    <property type="project" value="UniProtKB-UniRule"/>
</dbReference>
<dbReference type="InterPro" id="IPR035926">
    <property type="entry name" value="NusB-like_sf"/>
</dbReference>
<evidence type="ECO:0000313" key="9">
    <source>
        <dbReference type="EMBL" id="OGE84571.1"/>
    </source>
</evidence>
<dbReference type="NCBIfam" id="TIGR01951">
    <property type="entry name" value="nusB"/>
    <property type="match status" value="1"/>
</dbReference>
<keyword evidence="2 6" id="KW-0889">Transcription antitermination</keyword>
<dbReference type="GO" id="GO:0005829">
    <property type="term" value="C:cytosol"/>
    <property type="evidence" value="ECO:0007669"/>
    <property type="project" value="TreeGrafter"/>
</dbReference>
<evidence type="ECO:0000256" key="4">
    <source>
        <dbReference type="ARBA" id="ARBA00023015"/>
    </source>
</evidence>
<comment type="caution">
    <text evidence="9">The sequence shown here is derived from an EMBL/GenBank/DDBJ whole genome shotgun (WGS) entry which is preliminary data.</text>
</comment>
<dbReference type="CDD" id="cd00619">
    <property type="entry name" value="Terminator_NusB"/>
    <property type="match status" value="1"/>
</dbReference>
<gene>
    <name evidence="6" type="primary">nusB</name>
    <name evidence="9" type="ORF">A2846_04835</name>
</gene>
<accession>A0A1F5P3U6</accession>
<keyword evidence="3 6" id="KW-0694">RNA-binding</keyword>
<dbReference type="GO" id="GO:0031564">
    <property type="term" value="P:transcription antitermination"/>
    <property type="evidence" value="ECO:0007669"/>
    <property type="project" value="UniProtKB-KW"/>
</dbReference>
<dbReference type="EMBL" id="MFEN01000004">
    <property type="protein sequence ID" value="OGE84571.1"/>
    <property type="molecule type" value="Genomic_DNA"/>
</dbReference>
<comment type="function">
    <text evidence="6">Involved in transcription antitermination. Required for transcription of ribosomal RNA (rRNA) genes. Binds specifically to the boxA antiterminator sequence of the ribosomal RNA (rrn) operons.</text>
</comment>
<feature type="domain" description="NusB/RsmB/TIM44" evidence="8">
    <location>
        <begin position="7"/>
        <end position="147"/>
    </location>
</feature>
<dbReference type="InterPro" id="IPR006027">
    <property type="entry name" value="NusB_RsmB_TIM44"/>
</dbReference>
<dbReference type="PANTHER" id="PTHR11078:SF3">
    <property type="entry name" value="ANTITERMINATION NUSB DOMAIN-CONTAINING PROTEIN"/>
    <property type="match status" value="1"/>
</dbReference>
<dbReference type="Gene3D" id="1.10.940.10">
    <property type="entry name" value="NusB-like"/>
    <property type="match status" value="1"/>
</dbReference>